<evidence type="ECO:0000313" key="3">
    <source>
        <dbReference type="Proteomes" id="UP001499930"/>
    </source>
</evidence>
<dbReference type="Proteomes" id="UP001499930">
    <property type="component" value="Unassembled WGS sequence"/>
</dbReference>
<sequence>MTLIRIAACGLALLLVAACTTPEPPRVQAGTVAGTACTPPTGPVEAETATTIDVVEQAYLCILGRYHGGATLDARSLLTTGFAALTRELDRSGREVPEAVMPALTGDRGTDWAAFETAYRKIADRVPDLRDRLAAVTLRALVAALGDGHARWTRQDGRPPGHYDGDGYGLGLQTNVTGPRADTGPGSAVAPLFVTGVLGGAARAAGLRPGDVIESINDSAPFADDRAGPAIAALHPEYPEARPVRLRLLRQATGRRWSVTLRPGLFPQDPADLRVVRSELLDGDDGDDGDGGGIAYVRMTGFTPDSANRALRAIARLRTGRTLSGLVLDLRGNGGGSPLEATRLLSAFVHGRNTAYRCTADGTCRATPTDDTVELLGLPSVVLVDRGCASACEHFSSAVKDLRIAPLVGTRTAGVISGPVGTYLLGDNTFLHLPTGYHLGPNREVIDRIGVPPDHHVPLTPKDAAAGRDPALAKALTLLRT</sequence>
<proteinExistence type="predicted"/>
<gene>
    <name evidence="2" type="ORF">GCM10017559_53070</name>
</gene>
<dbReference type="PANTHER" id="PTHR32060:SF30">
    <property type="entry name" value="CARBOXY-TERMINAL PROCESSING PROTEASE CTPA"/>
    <property type="match status" value="1"/>
</dbReference>
<dbReference type="PROSITE" id="PS51257">
    <property type="entry name" value="PROKAR_LIPOPROTEIN"/>
    <property type="match status" value="1"/>
</dbReference>
<evidence type="ECO:0000313" key="2">
    <source>
        <dbReference type="EMBL" id="GAA3021608.1"/>
    </source>
</evidence>
<organism evidence="2 3">
    <name type="scientific">Streptosporangium longisporum</name>
    <dbReference type="NCBI Taxonomy" id="46187"/>
    <lineage>
        <taxon>Bacteria</taxon>
        <taxon>Bacillati</taxon>
        <taxon>Actinomycetota</taxon>
        <taxon>Actinomycetes</taxon>
        <taxon>Streptosporangiales</taxon>
        <taxon>Streptosporangiaceae</taxon>
        <taxon>Streptosporangium</taxon>
    </lineage>
</organism>
<dbReference type="SUPFAM" id="SSF52096">
    <property type="entry name" value="ClpP/crotonase"/>
    <property type="match status" value="1"/>
</dbReference>
<protein>
    <recommendedName>
        <fullName evidence="1">Tail specific protease domain-containing protein</fullName>
    </recommendedName>
</protein>
<name>A0ABP6KQN6_9ACTN</name>
<dbReference type="SUPFAM" id="SSF50156">
    <property type="entry name" value="PDZ domain-like"/>
    <property type="match status" value="1"/>
</dbReference>
<dbReference type="SMART" id="SM00245">
    <property type="entry name" value="TSPc"/>
    <property type="match status" value="1"/>
</dbReference>
<dbReference type="InterPro" id="IPR005151">
    <property type="entry name" value="Tail-specific_protease"/>
</dbReference>
<evidence type="ECO:0000259" key="1">
    <source>
        <dbReference type="SMART" id="SM00245"/>
    </source>
</evidence>
<reference evidence="3" key="1">
    <citation type="journal article" date="2019" name="Int. J. Syst. Evol. Microbiol.">
        <title>The Global Catalogue of Microorganisms (GCM) 10K type strain sequencing project: providing services to taxonomists for standard genome sequencing and annotation.</title>
        <authorList>
            <consortium name="The Broad Institute Genomics Platform"/>
            <consortium name="The Broad Institute Genome Sequencing Center for Infectious Disease"/>
            <person name="Wu L."/>
            <person name="Ma J."/>
        </authorList>
    </citation>
    <scope>NUCLEOTIDE SEQUENCE [LARGE SCALE GENOMIC DNA]</scope>
    <source>
        <strain evidence="3">JCM 3106</strain>
    </source>
</reference>
<dbReference type="PANTHER" id="PTHR32060">
    <property type="entry name" value="TAIL-SPECIFIC PROTEASE"/>
    <property type="match status" value="1"/>
</dbReference>
<dbReference type="InterPro" id="IPR036034">
    <property type="entry name" value="PDZ_sf"/>
</dbReference>
<dbReference type="Gene3D" id="2.30.42.10">
    <property type="match status" value="1"/>
</dbReference>
<feature type="domain" description="Tail specific protease" evidence="1">
    <location>
        <begin position="254"/>
        <end position="458"/>
    </location>
</feature>
<keyword evidence="3" id="KW-1185">Reference proteome</keyword>
<dbReference type="InterPro" id="IPR029045">
    <property type="entry name" value="ClpP/crotonase-like_dom_sf"/>
</dbReference>
<dbReference type="EMBL" id="BAAAWD010000014">
    <property type="protein sequence ID" value="GAA3021608.1"/>
    <property type="molecule type" value="Genomic_DNA"/>
</dbReference>
<accession>A0ABP6KQN6</accession>
<dbReference type="Gene3D" id="3.90.226.10">
    <property type="entry name" value="2-enoyl-CoA Hydratase, Chain A, domain 1"/>
    <property type="match status" value="1"/>
</dbReference>
<dbReference type="CDD" id="cd06567">
    <property type="entry name" value="Peptidase_S41"/>
    <property type="match status" value="1"/>
</dbReference>
<dbReference type="Pfam" id="PF03572">
    <property type="entry name" value="Peptidase_S41"/>
    <property type="match status" value="1"/>
</dbReference>
<comment type="caution">
    <text evidence="2">The sequence shown here is derived from an EMBL/GenBank/DDBJ whole genome shotgun (WGS) entry which is preliminary data.</text>
</comment>
<dbReference type="RefSeq" id="WP_344899943.1">
    <property type="nucleotide sequence ID" value="NZ_BAAAWD010000014.1"/>
</dbReference>